<evidence type="ECO:0000313" key="2">
    <source>
        <dbReference type="Proteomes" id="UP001054945"/>
    </source>
</evidence>
<organism evidence="1 2">
    <name type="scientific">Caerostris extrusa</name>
    <name type="common">Bark spider</name>
    <name type="synonym">Caerostris bankana</name>
    <dbReference type="NCBI Taxonomy" id="172846"/>
    <lineage>
        <taxon>Eukaryota</taxon>
        <taxon>Metazoa</taxon>
        <taxon>Ecdysozoa</taxon>
        <taxon>Arthropoda</taxon>
        <taxon>Chelicerata</taxon>
        <taxon>Arachnida</taxon>
        <taxon>Araneae</taxon>
        <taxon>Araneomorphae</taxon>
        <taxon>Entelegynae</taxon>
        <taxon>Araneoidea</taxon>
        <taxon>Araneidae</taxon>
        <taxon>Caerostris</taxon>
    </lineage>
</organism>
<accession>A0AAV4MLH3</accession>
<protein>
    <submittedName>
        <fullName evidence="1">NACHT and WD repeat domain-containing protein 2</fullName>
    </submittedName>
</protein>
<sequence length="106" mass="12271">MEREALAQRVFPYLRRYSAEKGYGLFSTTTLANASPRTLPKPHLNLVMESVETLMTKNFQKWYILDSVASPMVYVLQPVIQKLPFIAGEDPSEEKCMNQWKEESQK</sequence>
<proteinExistence type="predicted"/>
<name>A0AAV4MLH3_CAEEX</name>
<dbReference type="Proteomes" id="UP001054945">
    <property type="component" value="Unassembled WGS sequence"/>
</dbReference>
<keyword evidence="2" id="KW-1185">Reference proteome</keyword>
<dbReference type="AlphaFoldDB" id="A0AAV4MLH3"/>
<evidence type="ECO:0000313" key="1">
    <source>
        <dbReference type="EMBL" id="GIX73213.1"/>
    </source>
</evidence>
<comment type="caution">
    <text evidence="1">The sequence shown here is derived from an EMBL/GenBank/DDBJ whole genome shotgun (WGS) entry which is preliminary data.</text>
</comment>
<dbReference type="EMBL" id="BPLR01019928">
    <property type="protein sequence ID" value="GIX73213.1"/>
    <property type="molecule type" value="Genomic_DNA"/>
</dbReference>
<gene>
    <name evidence="1" type="primary">NWD2_5</name>
    <name evidence="1" type="ORF">CEXT_368921</name>
</gene>
<reference evidence="1 2" key="1">
    <citation type="submission" date="2021-06" db="EMBL/GenBank/DDBJ databases">
        <title>Caerostris extrusa draft genome.</title>
        <authorList>
            <person name="Kono N."/>
            <person name="Arakawa K."/>
        </authorList>
    </citation>
    <scope>NUCLEOTIDE SEQUENCE [LARGE SCALE GENOMIC DNA]</scope>
</reference>